<keyword evidence="1" id="KW-0812">Transmembrane</keyword>
<comment type="caution">
    <text evidence="2">The sequence shown here is derived from an EMBL/GenBank/DDBJ whole genome shotgun (WGS) entry which is preliminary data.</text>
</comment>
<keyword evidence="1" id="KW-1133">Transmembrane helix</keyword>
<evidence type="ECO:0000313" key="2">
    <source>
        <dbReference type="EMBL" id="KAK3327508.1"/>
    </source>
</evidence>
<gene>
    <name evidence="2" type="ORF">B0T19DRAFT_164747</name>
</gene>
<proteinExistence type="predicted"/>
<evidence type="ECO:0000256" key="1">
    <source>
        <dbReference type="SAM" id="Phobius"/>
    </source>
</evidence>
<sequence length="95" mass="11114">MQCQQPFTPAFIFVFFFSCFLPFFFFLRLCCFSLCGCNHHLEPFTRLPLFMPSMPYVYEKQCRSNSGAKLTYQVPNEELSSRLISGPKSSRILFT</sequence>
<organism evidence="2 3">
    <name type="scientific">Cercophora scortea</name>
    <dbReference type="NCBI Taxonomy" id="314031"/>
    <lineage>
        <taxon>Eukaryota</taxon>
        <taxon>Fungi</taxon>
        <taxon>Dikarya</taxon>
        <taxon>Ascomycota</taxon>
        <taxon>Pezizomycotina</taxon>
        <taxon>Sordariomycetes</taxon>
        <taxon>Sordariomycetidae</taxon>
        <taxon>Sordariales</taxon>
        <taxon>Lasiosphaeriaceae</taxon>
        <taxon>Cercophora</taxon>
    </lineage>
</organism>
<dbReference type="EMBL" id="JAUEPO010000003">
    <property type="protein sequence ID" value="KAK3327508.1"/>
    <property type="molecule type" value="Genomic_DNA"/>
</dbReference>
<name>A0AAE0ILW4_9PEZI</name>
<feature type="transmembrane region" description="Helical" evidence="1">
    <location>
        <begin position="7"/>
        <end position="27"/>
    </location>
</feature>
<reference evidence="2" key="1">
    <citation type="journal article" date="2023" name="Mol. Phylogenet. Evol.">
        <title>Genome-scale phylogeny and comparative genomics of the fungal order Sordariales.</title>
        <authorList>
            <person name="Hensen N."/>
            <person name="Bonometti L."/>
            <person name="Westerberg I."/>
            <person name="Brannstrom I.O."/>
            <person name="Guillou S."/>
            <person name="Cros-Aarteil S."/>
            <person name="Calhoun S."/>
            <person name="Haridas S."/>
            <person name="Kuo A."/>
            <person name="Mondo S."/>
            <person name="Pangilinan J."/>
            <person name="Riley R."/>
            <person name="LaButti K."/>
            <person name="Andreopoulos B."/>
            <person name="Lipzen A."/>
            <person name="Chen C."/>
            <person name="Yan M."/>
            <person name="Daum C."/>
            <person name="Ng V."/>
            <person name="Clum A."/>
            <person name="Steindorff A."/>
            <person name="Ohm R.A."/>
            <person name="Martin F."/>
            <person name="Silar P."/>
            <person name="Natvig D.O."/>
            <person name="Lalanne C."/>
            <person name="Gautier V."/>
            <person name="Ament-Velasquez S.L."/>
            <person name="Kruys A."/>
            <person name="Hutchinson M.I."/>
            <person name="Powell A.J."/>
            <person name="Barry K."/>
            <person name="Miller A.N."/>
            <person name="Grigoriev I.V."/>
            <person name="Debuchy R."/>
            <person name="Gladieux P."/>
            <person name="Hiltunen Thoren M."/>
            <person name="Johannesson H."/>
        </authorList>
    </citation>
    <scope>NUCLEOTIDE SEQUENCE</scope>
    <source>
        <strain evidence="2">SMH4131-1</strain>
    </source>
</reference>
<accession>A0AAE0ILW4</accession>
<dbReference type="Proteomes" id="UP001286456">
    <property type="component" value="Unassembled WGS sequence"/>
</dbReference>
<protein>
    <submittedName>
        <fullName evidence="2">Uncharacterized protein</fullName>
    </submittedName>
</protein>
<keyword evidence="1" id="KW-0472">Membrane</keyword>
<keyword evidence="3" id="KW-1185">Reference proteome</keyword>
<reference evidence="2" key="2">
    <citation type="submission" date="2023-06" db="EMBL/GenBank/DDBJ databases">
        <authorList>
            <consortium name="Lawrence Berkeley National Laboratory"/>
            <person name="Haridas S."/>
            <person name="Hensen N."/>
            <person name="Bonometti L."/>
            <person name="Westerberg I."/>
            <person name="Brannstrom I.O."/>
            <person name="Guillou S."/>
            <person name="Cros-Aarteil S."/>
            <person name="Calhoun S."/>
            <person name="Kuo A."/>
            <person name="Mondo S."/>
            <person name="Pangilinan J."/>
            <person name="Riley R."/>
            <person name="Labutti K."/>
            <person name="Andreopoulos B."/>
            <person name="Lipzen A."/>
            <person name="Chen C."/>
            <person name="Yanf M."/>
            <person name="Daum C."/>
            <person name="Ng V."/>
            <person name="Clum A."/>
            <person name="Steindorff A."/>
            <person name="Ohm R."/>
            <person name="Martin F."/>
            <person name="Silar P."/>
            <person name="Natvig D."/>
            <person name="Lalanne C."/>
            <person name="Gautier V."/>
            <person name="Ament-Velasquez S.L."/>
            <person name="Kruys A."/>
            <person name="Hutchinson M.I."/>
            <person name="Powell A.J."/>
            <person name="Barry K."/>
            <person name="Miller A.N."/>
            <person name="Grigoriev I.V."/>
            <person name="Debuchy R."/>
            <person name="Gladieux P."/>
            <person name="Thoren M.H."/>
            <person name="Johannesson H."/>
        </authorList>
    </citation>
    <scope>NUCLEOTIDE SEQUENCE</scope>
    <source>
        <strain evidence="2">SMH4131-1</strain>
    </source>
</reference>
<dbReference type="AlphaFoldDB" id="A0AAE0ILW4"/>
<evidence type="ECO:0000313" key="3">
    <source>
        <dbReference type="Proteomes" id="UP001286456"/>
    </source>
</evidence>